<dbReference type="Pfam" id="PF13609">
    <property type="entry name" value="Porin_4"/>
    <property type="match status" value="1"/>
</dbReference>
<dbReference type="InterPro" id="IPR002299">
    <property type="entry name" value="Porin_Neis"/>
</dbReference>
<dbReference type="OrthoDB" id="8982743at2"/>
<dbReference type="GO" id="GO:0009279">
    <property type="term" value="C:cell outer membrane"/>
    <property type="evidence" value="ECO:0007669"/>
    <property type="project" value="UniProtKB-SubCell"/>
</dbReference>
<keyword evidence="9" id="KW-0472">Membrane</keyword>
<dbReference type="InterPro" id="IPR033900">
    <property type="entry name" value="Gram_neg_porin_domain"/>
</dbReference>
<dbReference type="InterPro" id="IPR023614">
    <property type="entry name" value="Porin_dom_sf"/>
</dbReference>
<comment type="subunit">
    <text evidence="2">Homotrimer.</text>
</comment>
<dbReference type="EMBL" id="RBZU01000006">
    <property type="protein sequence ID" value="RKP53760.1"/>
    <property type="molecule type" value="Genomic_DNA"/>
</dbReference>
<keyword evidence="7" id="KW-0406">Ion transport</keyword>
<reference evidence="13 14" key="1">
    <citation type="submission" date="2018-10" db="EMBL/GenBank/DDBJ databases">
        <title>Robbsia sp. DHC34, isolated from soil.</title>
        <authorList>
            <person name="Gao Z.-H."/>
            <person name="Qiu L.-H."/>
        </authorList>
    </citation>
    <scope>NUCLEOTIDE SEQUENCE [LARGE SCALE GENOMIC DNA]</scope>
    <source>
        <strain evidence="13 14">DHC34</strain>
    </source>
</reference>
<dbReference type="Gene3D" id="2.40.160.10">
    <property type="entry name" value="Porin"/>
    <property type="match status" value="1"/>
</dbReference>
<dbReference type="GO" id="GO:0015288">
    <property type="term" value="F:porin activity"/>
    <property type="evidence" value="ECO:0007669"/>
    <property type="project" value="UniProtKB-KW"/>
</dbReference>
<accession>A0A494XT10</accession>
<evidence type="ECO:0000256" key="8">
    <source>
        <dbReference type="ARBA" id="ARBA00023114"/>
    </source>
</evidence>
<keyword evidence="3" id="KW-0813">Transport</keyword>
<evidence type="ECO:0000313" key="14">
    <source>
        <dbReference type="Proteomes" id="UP000270342"/>
    </source>
</evidence>
<feature type="signal peptide" evidence="11">
    <location>
        <begin position="1"/>
        <end position="21"/>
    </location>
</feature>
<keyword evidence="10" id="KW-0998">Cell outer membrane</keyword>
<comment type="subcellular location">
    <subcellularLocation>
        <location evidence="1">Cell outer membrane</location>
        <topology evidence="1">Multi-pass membrane protein</topology>
    </subcellularLocation>
</comment>
<dbReference type="SUPFAM" id="SSF56935">
    <property type="entry name" value="Porins"/>
    <property type="match status" value="1"/>
</dbReference>
<name>A0A494XT10_9BURK</name>
<keyword evidence="6 11" id="KW-0732">Signal</keyword>
<protein>
    <submittedName>
        <fullName evidence="13">Porin</fullName>
    </submittedName>
</protein>
<evidence type="ECO:0000313" key="13">
    <source>
        <dbReference type="EMBL" id="RKP53760.1"/>
    </source>
</evidence>
<evidence type="ECO:0000256" key="11">
    <source>
        <dbReference type="SAM" id="SignalP"/>
    </source>
</evidence>
<evidence type="ECO:0000259" key="12">
    <source>
        <dbReference type="Pfam" id="PF13609"/>
    </source>
</evidence>
<dbReference type="InterPro" id="IPR050298">
    <property type="entry name" value="Gram-neg_bact_OMP"/>
</dbReference>
<proteinExistence type="predicted"/>
<feature type="domain" description="Porin" evidence="12">
    <location>
        <begin position="13"/>
        <end position="329"/>
    </location>
</feature>
<dbReference type="Proteomes" id="UP000270342">
    <property type="component" value="Unassembled WGS sequence"/>
</dbReference>
<comment type="caution">
    <text evidence="13">The sequence shown here is derived from an EMBL/GenBank/DDBJ whole genome shotgun (WGS) entry which is preliminary data.</text>
</comment>
<evidence type="ECO:0000256" key="5">
    <source>
        <dbReference type="ARBA" id="ARBA00022692"/>
    </source>
</evidence>
<feature type="chain" id="PRO_5019775222" evidence="11">
    <location>
        <begin position="22"/>
        <end position="359"/>
    </location>
</feature>
<evidence type="ECO:0000256" key="2">
    <source>
        <dbReference type="ARBA" id="ARBA00011233"/>
    </source>
</evidence>
<dbReference type="AlphaFoldDB" id="A0A494XT10"/>
<dbReference type="PANTHER" id="PTHR34501">
    <property type="entry name" value="PROTEIN YDDL-RELATED"/>
    <property type="match status" value="1"/>
</dbReference>
<dbReference type="GO" id="GO:0046930">
    <property type="term" value="C:pore complex"/>
    <property type="evidence" value="ECO:0007669"/>
    <property type="project" value="UniProtKB-KW"/>
</dbReference>
<evidence type="ECO:0000256" key="1">
    <source>
        <dbReference type="ARBA" id="ARBA00004571"/>
    </source>
</evidence>
<keyword evidence="5" id="KW-0812">Transmembrane</keyword>
<sequence>MKLTKISIPLLAGTFSIVAHAQSSVSLYGSIDEGVSYATNAAGSQKVFVGPESVPDYFGLRGTEDLGGNLKALFALEQGYSSANGTANVAGDAFSYFSYVGLGGDFGTVTLGRQLDLTTETLMPASNNGIELMGFTVHPGNLDGIAILGSSINNSFKYKSPDFYGLSGAVLYGLADATQPGRELGADLVYNKGPLNASAVYSSWRNHTVALGTTLGYTNFLGESLNGAASVLLTKQDIFGLSAIYQVSQSVIVHGLVTQVNLATPTTSGRMRSVDFGVNWYTAPANAVTVGSFVSWLNATRYAQAAVGDRYSLSKATQVYVQAAYEHATGNYHASETILNTPSSGPNQALLRIGIHHSF</sequence>
<keyword evidence="4" id="KW-1134">Transmembrane beta strand</keyword>
<evidence type="ECO:0000256" key="4">
    <source>
        <dbReference type="ARBA" id="ARBA00022452"/>
    </source>
</evidence>
<keyword evidence="14" id="KW-1185">Reference proteome</keyword>
<evidence type="ECO:0000256" key="9">
    <source>
        <dbReference type="ARBA" id="ARBA00023136"/>
    </source>
</evidence>
<evidence type="ECO:0000256" key="3">
    <source>
        <dbReference type="ARBA" id="ARBA00022448"/>
    </source>
</evidence>
<keyword evidence="8" id="KW-0626">Porin</keyword>
<dbReference type="PRINTS" id="PR00184">
    <property type="entry name" value="NEISSPPORIN"/>
</dbReference>
<gene>
    <name evidence="13" type="ORF">D7S86_16000</name>
</gene>
<evidence type="ECO:0000256" key="10">
    <source>
        <dbReference type="ARBA" id="ARBA00023237"/>
    </source>
</evidence>
<evidence type="ECO:0000256" key="7">
    <source>
        <dbReference type="ARBA" id="ARBA00023065"/>
    </source>
</evidence>
<organism evidence="13 14">
    <name type="scientific">Pararobbsia silviterrae</name>
    <dbReference type="NCBI Taxonomy" id="1792498"/>
    <lineage>
        <taxon>Bacteria</taxon>
        <taxon>Pseudomonadati</taxon>
        <taxon>Pseudomonadota</taxon>
        <taxon>Betaproteobacteria</taxon>
        <taxon>Burkholderiales</taxon>
        <taxon>Burkholderiaceae</taxon>
        <taxon>Pararobbsia</taxon>
    </lineage>
</organism>
<dbReference type="CDD" id="cd00342">
    <property type="entry name" value="gram_neg_porins"/>
    <property type="match status" value="1"/>
</dbReference>
<dbReference type="GO" id="GO:0006811">
    <property type="term" value="P:monoatomic ion transport"/>
    <property type="evidence" value="ECO:0007669"/>
    <property type="project" value="UniProtKB-KW"/>
</dbReference>
<dbReference type="PANTHER" id="PTHR34501:SF9">
    <property type="entry name" value="MAJOR OUTER MEMBRANE PROTEIN P.IA"/>
    <property type="match status" value="1"/>
</dbReference>
<evidence type="ECO:0000256" key="6">
    <source>
        <dbReference type="ARBA" id="ARBA00022729"/>
    </source>
</evidence>
<dbReference type="RefSeq" id="WP_121087835.1">
    <property type="nucleotide sequence ID" value="NZ_RBZU01000006.1"/>
</dbReference>